<feature type="compositionally biased region" description="Basic and acidic residues" evidence="1">
    <location>
        <begin position="117"/>
        <end position="133"/>
    </location>
</feature>
<feature type="region of interest" description="Disordered" evidence="1">
    <location>
        <begin position="266"/>
        <end position="287"/>
    </location>
</feature>
<feature type="region of interest" description="Disordered" evidence="1">
    <location>
        <begin position="82"/>
        <end position="204"/>
    </location>
</feature>
<dbReference type="PANTHER" id="PTHR34153">
    <property type="entry name" value="SI:CH211-262H13.3-RELATED-RELATED"/>
    <property type="match status" value="1"/>
</dbReference>
<dbReference type="RefSeq" id="XP_046585938.1">
    <property type="nucleotide sequence ID" value="XM_046729982.1"/>
</dbReference>
<dbReference type="PANTHER" id="PTHR34153:SF2">
    <property type="entry name" value="SI:CH211-262H13.3-RELATED"/>
    <property type="match status" value="1"/>
</dbReference>
<evidence type="ECO:0000256" key="1">
    <source>
        <dbReference type="SAM" id="MobiDB-lite"/>
    </source>
</evidence>
<organism evidence="2 4">
    <name type="scientific">Neodiprion lecontei</name>
    <name type="common">Redheaded pine sawfly</name>
    <dbReference type="NCBI Taxonomy" id="441921"/>
    <lineage>
        <taxon>Eukaryota</taxon>
        <taxon>Metazoa</taxon>
        <taxon>Ecdysozoa</taxon>
        <taxon>Arthropoda</taxon>
        <taxon>Hexapoda</taxon>
        <taxon>Insecta</taxon>
        <taxon>Pterygota</taxon>
        <taxon>Neoptera</taxon>
        <taxon>Endopterygota</taxon>
        <taxon>Hymenoptera</taxon>
        <taxon>Tenthredinoidea</taxon>
        <taxon>Diprionidae</taxon>
        <taxon>Diprioninae</taxon>
        <taxon>Neodiprion</taxon>
    </lineage>
</organism>
<feature type="compositionally biased region" description="Polar residues" evidence="1">
    <location>
        <begin position="153"/>
        <end position="163"/>
    </location>
</feature>
<dbReference type="Proteomes" id="UP000829291">
    <property type="component" value="Chromosome 1"/>
</dbReference>
<feature type="compositionally biased region" description="Basic and acidic residues" evidence="1">
    <location>
        <begin position="82"/>
        <end position="94"/>
    </location>
</feature>
<sequence>MTLTGPYAVVTFLDEDDFSDGDDDITSEVPSTWLTATKTECWWPKTADVKSYITKRKPPVKDSRKWILCHVKFEGYYENLEKARSAASTKKSESESSSSQSQGDKPYLRKRKQPLPRVREESTDREDSPDSEHPTTTSMPEPPKLDKKKNMKPSVTNRSTDIPDQTDIQKKKSSPDIPNQTDIPKSSKRSQTKNSNPLSDSQTIIDIEHLPIDFNSTNTNTISIPPARAKHIVGKDTNLSSTPHAFESWPIDIVVDDFDINADNGAADFPSSTKRRGDPSLNASALHPSAHQGLEGHSILFDGSLPDLCNNSQEKTRILIEEKFSALTTLLAEILVTQQLVDRRLAEIEKKVGQHGTVGHGKDFKKVTDDLPFKNTADIQAFENKLADADFCSTFVKYVGQIGGNSAKENTLRILRQVFTNDFAKDASWCGLRANFQLSNLKVTAAIKDGVRLSYTCTDKEFEDTVSEWFRQAKQRFKRENTKKNGPQPHPAANN</sequence>
<protein>
    <submittedName>
        <fullName evidence="3 4">Uncharacterized protein LOC124292640</fullName>
    </submittedName>
</protein>
<reference evidence="3 4" key="1">
    <citation type="submission" date="2025-05" db="UniProtKB">
        <authorList>
            <consortium name="RefSeq"/>
        </authorList>
    </citation>
    <scope>IDENTIFICATION</scope>
    <source>
        <tissue evidence="3 4">Thorax and Abdomen</tissue>
    </source>
</reference>
<keyword evidence="2" id="KW-1185">Reference proteome</keyword>
<evidence type="ECO:0000313" key="2">
    <source>
        <dbReference type="Proteomes" id="UP000829291"/>
    </source>
</evidence>
<accession>A0ABM3FD52</accession>
<dbReference type="RefSeq" id="XP_046585937.1">
    <property type="nucleotide sequence ID" value="XM_046729981.1"/>
</dbReference>
<proteinExistence type="predicted"/>
<evidence type="ECO:0000313" key="3">
    <source>
        <dbReference type="RefSeq" id="XP_046585937.1"/>
    </source>
</evidence>
<gene>
    <name evidence="3 4" type="primary">LOC124292640</name>
</gene>
<dbReference type="GeneID" id="124292640"/>
<name>A0ABM3FD52_NEOLC</name>
<feature type="compositionally biased region" description="Polar residues" evidence="1">
    <location>
        <begin position="192"/>
        <end position="204"/>
    </location>
</feature>
<evidence type="ECO:0000313" key="4">
    <source>
        <dbReference type="RefSeq" id="XP_046585938.1"/>
    </source>
</evidence>